<evidence type="ECO:0000256" key="2">
    <source>
        <dbReference type="ARBA" id="ARBA00004824"/>
    </source>
</evidence>
<evidence type="ECO:0000256" key="8">
    <source>
        <dbReference type="ARBA" id="ARBA00048212"/>
    </source>
</evidence>
<evidence type="ECO:0000256" key="6">
    <source>
        <dbReference type="ARBA" id="ARBA00013053"/>
    </source>
</evidence>
<dbReference type="Pfam" id="PF01063">
    <property type="entry name" value="Aminotran_4"/>
    <property type="match status" value="1"/>
</dbReference>
<dbReference type="InterPro" id="IPR018300">
    <property type="entry name" value="Aminotrans_IV_CS"/>
</dbReference>
<dbReference type="PANTHER" id="PTHR42743:SF11">
    <property type="entry name" value="AMINODEOXYCHORISMATE LYASE"/>
    <property type="match status" value="1"/>
</dbReference>
<evidence type="ECO:0000256" key="9">
    <source>
        <dbReference type="ARBA" id="ARBA00048798"/>
    </source>
</evidence>
<comment type="catalytic activity">
    <reaction evidence="8">
        <text>L-valine + 2-oxoglutarate = 3-methyl-2-oxobutanoate + L-glutamate</text>
        <dbReference type="Rhea" id="RHEA:24813"/>
        <dbReference type="ChEBI" id="CHEBI:11851"/>
        <dbReference type="ChEBI" id="CHEBI:16810"/>
        <dbReference type="ChEBI" id="CHEBI:29985"/>
        <dbReference type="ChEBI" id="CHEBI:57762"/>
        <dbReference type="EC" id="2.6.1.42"/>
    </reaction>
</comment>
<sequence>MINLNGELYGDNHYFLNQNNRGFRYGDSLFETLRVVNGHIYFLEEHYLRLMASMRILRMEIPMNFTMDFFEEEIIKTIQGNVNGPAHRVRFSVYRNNGGLYTPKTNEISYVIEAKSLQSTFYVLGDATYEVELFKDFYVNPDMLSNLKTNNKILNVVAGIYSQENDYQNCLLLNQDKQVVEAINGNVFLVSGNIIKTPPLKDGCIDGIIRKKLISMLKDDENFVIKEESISPFGLQKADEMFITNTISGIISVTNYRKKEFSTEIAKKMVGRLNALARIAI</sequence>
<dbReference type="InterPro" id="IPR001544">
    <property type="entry name" value="Aminotrans_IV"/>
</dbReference>
<dbReference type="EMBL" id="CP022957">
    <property type="protein sequence ID" value="ASV32326.1"/>
    <property type="molecule type" value="Genomic_DNA"/>
</dbReference>
<evidence type="ECO:0000313" key="13">
    <source>
        <dbReference type="EMBL" id="ASV32326.1"/>
    </source>
</evidence>
<organism evidence="13 14">
    <name type="scientific">Maribacter cobaltidurans</name>
    <dbReference type="NCBI Taxonomy" id="1178778"/>
    <lineage>
        <taxon>Bacteria</taxon>
        <taxon>Pseudomonadati</taxon>
        <taxon>Bacteroidota</taxon>
        <taxon>Flavobacteriia</taxon>
        <taxon>Flavobacteriales</taxon>
        <taxon>Flavobacteriaceae</taxon>
        <taxon>Maribacter</taxon>
    </lineage>
</organism>
<dbReference type="InterPro" id="IPR036038">
    <property type="entry name" value="Aminotransferase-like"/>
</dbReference>
<dbReference type="PANTHER" id="PTHR42743">
    <property type="entry name" value="AMINO-ACID AMINOTRANSFERASE"/>
    <property type="match status" value="1"/>
</dbReference>
<comment type="catalytic activity">
    <reaction evidence="9">
        <text>L-isoleucine + 2-oxoglutarate = (S)-3-methyl-2-oxopentanoate + L-glutamate</text>
        <dbReference type="Rhea" id="RHEA:24801"/>
        <dbReference type="ChEBI" id="CHEBI:16810"/>
        <dbReference type="ChEBI" id="CHEBI:29985"/>
        <dbReference type="ChEBI" id="CHEBI:35146"/>
        <dbReference type="ChEBI" id="CHEBI:58045"/>
        <dbReference type="EC" id="2.6.1.42"/>
    </reaction>
</comment>
<keyword evidence="13" id="KW-0808">Transferase</keyword>
<evidence type="ECO:0000313" key="14">
    <source>
        <dbReference type="Proteomes" id="UP000215244"/>
    </source>
</evidence>
<dbReference type="Gene3D" id="3.30.470.10">
    <property type="match status" value="1"/>
</dbReference>
<reference evidence="13 14" key="1">
    <citation type="submission" date="2017-08" db="EMBL/GenBank/DDBJ databases">
        <title>The complete genome sequence of Maribacter sp. B1, isolated from deep-sea sediment.</title>
        <authorList>
            <person name="Wu Y.-H."/>
            <person name="Cheng H."/>
            <person name="Xu X.-W."/>
        </authorList>
    </citation>
    <scope>NUCLEOTIDE SEQUENCE [LARGE SCALE GENOMIC DNA]</scope>
    <source>
        <strain evidence="13 14">B1</strain>
    </source>
</reference>
<protein>
    <recommendedName>
        <fullName evidence="6">branched-chain-amino-acid transaminase</fullName>
        <ecNumber evidence="6">2.6.1.42</ecNumber>
    </recommendedName>
</protein>
<evidence type="ECO:0000256" key="10">
    <source>
        <dbReference type="ARBA" id="ARBA00049229"/>
    </source>
</evidence>
<dbReference type="InterPro" id="IPR043131">
    <property type="entry name" value="BCAT-like_N"/>
</dbReference>
<comment type="catalytic activity">
    <reaction evidence="10">
        <text>L-leucine + 2-oxoglutarate = 4-methyl-2-oxopentanoate + L-glutamate</text>
        <dbReference type="Rhea" id="RHEA:18321"/>
        <dbReference type="ChEBI" id="CHEBI:16810"/>
        <dbReference type="ChEBI" id="CHEBI:17865"/>
        <dbReference type="ChEBI" id="CHEBI:29985"/>
        <dbReference type="ChEBI" id="CHEBI:57427"/>
        <dbReference type="EC" id="2.6.1.42"/>
    </reaction>
</comment>
<dbReference type="RefSeq" id="WP_094998882.1">
    <property type="nucleotide sequence ID" value="NZ_BMJL01000011.1"/>
</dbReference>
<dbReference type="SUPFAM" id="SSF56752">
    <property type="entry name" value="D-aminoacid aminotransferase-like PLP-dependent enzymes"/>
    <property type="match status" value="1"/>
</dbReference>
<comment type="pathway">
    <text evidence="3">Amino-acid biosynthesis; L-valine biosynthesis; L-valine from pyruvate: step 4/4.</text>
</comment>
<evidence type="ECO:0000256" key="3">
    <source>
        <dbReference type="ARBA" id="ARBA00004931"/>
    </source>
</evidence>
<keyword evidence="13" id="KW-0032">Aminotransferase</keyword>
<dbReference type="InterPro" id="IPR043132">
    <property type="entry name" value="BCAT-like_C"/>
</dbReference>
<dbReference type="PROSITE" id="PS00770">
    <property type="entry name" value="AA_TRANSFER_CLASS_4"/>
    <property type="match status" value="1"/>
</dbReference>
<comment type="cofactor">
    <cofactor evidence="1 12">
        <name>pyridoxal 5'-phosphate</name>
        <dbReference type="ChEBI" id="CHEBI:597326"/>
    </cofactor>
</comment>
<dbReference type="EC" id="2.6.1.42" evidence="6"/>
<evidence type="ECO:0000256" key="4">
    <source>
        <dbReference type="ARBA" id="ARBA00005072"/>
    </source>
</evidence>
<evidence type="ECO:0000256" key="7">
    <source>
        <dbReference type="ARBA" id="ARBA00022898"/>
    </source>
</evidence>
<comment type="pathway">
    <text evidence="2">Amino-acid biosynthesis; L-isoleucine biosynthesis; L-isoleucine from 2-oxobutanoate: step 4/4.</text>
</comment>
<dbReference type="InterPro" id="IPR050571">
    <property type="entry name" value="Class-IV_PLP-Dep_Aminotrnsfr"/>
</dbReference>
<evidence type="ECO:0000256" key="1">
    <source>
        <dbReference type="ARBA" id="ARBA00001933"/>
    </source>
</evidence>
<dbReference type="GO" id="GO:0004084">
    <property type="term" value="F:branched-chain-amino-acid transaminase activity"/>
    <property type="evidence" value="ECO:0007669"/>
    <property type="project" value="UniProtKB-EC"/>
</dbReference>
<dbReference type="Proteomes" id="UP000215244">
    <property type="component" value="Chromosome"/>
</dbReference>
<name>A0A223VAH2_9FLAO</name>
<dbReference type="Gene3D" id="3.20.10.10">
    <property type="entry name" value="D-amino Acid Aminotransferase, subunit A, domain 2"/>
    <property type="match status" value="1"/>
</dbReference>
<comment type="pathway">
    <text evidence="4">Amino-acid biosynthesis; L-leucine biosynthesis; L-leucine from 3-methyl-2-oxobutanoate: step 4/4.</text>
</comment>
<dbReference type="KEGG" id="marb:CJ263_20010"/>
<proteinExistence type="inferred from homology"/>
<evidence type="ECO:0000256" key="12">
    <source>
        <dbReference type="RuleBase" id="RU004516"/>
    </source>
</evidence>
<dbReference type="OrthoDB" id="9805628at2"/>
<keyword evidence="14" id="KW-1185">Reference proteome</keyword>
<keyword evidence="7 12" id="KW-0663">Pyridoxal phosphate</keyword>
<dbReference type="GO" id="GO:0046394">
    <property type="term" value="P:carboxylic acid biosynthetic process"/>
    <property type="evidence" value="ECO:0007669"/>
    <property type="project" value="UniProtKB-ARBA"/>
</dbReference>
<accession>A0A223VAH2</accession>
<gene>
    <name evidence="13" type="ORF">CJ263_20010</name>
</gene>
<dbReference type="CDD" id="cd00449">
    <property type="entry name" value="PLPDE_IV"/>
    <property type="match status" value="1"/>
</dbReference>
<evidence type="ECO:0000256" key="5">
    <source>
        <dbReference type="ARBA" id="ARBA00009320"/>
    </source>
</evidence>
<dbReference type="AlphaFoldDB" id="A0A223VAH2"/>
<evidence type="ECO:0000256" key="11">
    <source>
        <dbReference type="RuleBase" id="RU004106"/>
    </source>
</evidence>
<comment type="similarity">
    <text evidence="5 11">Belongs to the class-IV pyridoxal-phosphate-dependent aminotransferase family.</text>
</comment>